<accession>A0ABT7KZ54</accession>
<reference evidence="1 2" key="1">
    <citation type="journal article" date="2023" name="Int. J. Mol. Sci.">
        <title>Pathogenicity and Genomic Characterization of a Novel Genospecies, Bacillus shihchuchen, of the Bacillus cereus Group Isolated from Chinese Softshell Turtle (Pelodiscus sinensis).</title>
        <authorList>
            <person name="Cheng L.W."/>
            <person name="Byadgi O.V."/>
            <person name="Tsai C.E."/>
            <person name="Wang P.C."/>
            <person name="Chen S.C."/>
        </authorList>
    </citation>
    <scope>NUCLEOTIDE SEQUENCE [LARGE SCALE GENOMIC DNA]</scope>
    <source>
        <strain evidence="1 2">QF108-045</strain>
    </source>
</reference>
<sequence>MPYTNIEEIIGSEEKFSFKIIDHNPHEEELFGQVFTLGYPCLETVDGILEDRDKVFLDIKSGKEEVKAVFKSASNEMYFSYQPELPVS</sequence>
<proteinExistence type="predicted"/>
<organism evidence="1 2">
    <name type="scientific">Bacillus shihchuchen</name>
    <dbReference type="NCBI Taxonomy" id="3036942"/>
    <lineage>
        <taxon>Bacteria</taxon>
        <taxon>Bacillati</taxon>
        <taxon>Bacillota</taxon>
        <taxon>Bacilli</taxon>
        <taxon>Bacillales</taxon>
        <taxon>Bacillaceae</taxon>
        <taxon>Bacillus</taxon>
        <taxon>Bacillus cereus group</taxon>
    </lineage>
</organism>
<dbReference type="Proteomes" id="UP001229716">
    <property type="component" value="Unassembled WGS sequence"/>
</dbReference>
<dbReference type="EMBL" id="JASWHZ010000002">
    <property type="protein sequence ID" value="MDL2419416.1"/>
    <property type="molecule type" value="Genomic_DNA"/>
</dbReference>
<geneLocation type="plasmid" evidence="1">
    <name>pBS01</name>
</geneLocation>
<evidence type="ECO:0000313" key="2">
    <source>
        <dbReference type="Proteomes" id="UP001229716"/>
    </source>
</evidence>
<name>A0ABT7KZ54_9BACI</name>
<keyword evidence="1" id="KW-0614">Plasmid</keyword>
<gene>
    <name evidence="1" type="ORF">P6F46_28205</name>
</gene>
<keyword evidence="2" id="KW-1185">Reference proteome</keyword>
<evidence type="ECO:0000313" key="1">
    <source>
        <dbReference type="EMBL" id="MDL2419416.1"/>
    </source>
</evidence>
<protein>
    <submittedName>
        <fullName evidence="1">Uncharacterized protein</fullName>
    </submittedName>
</protein>
<comment type="caution">
    <text evidence="1">The sequence shown here is derived from an EMBL/GenBank/DDBJ whole genome shotgun (WGS) entry which is preliminary data.</text>
</comment>